<dbReference type="EMBL" id="SJOL01005444">
    <property type="protein sequence ID" value="TGZ70341.1"/>
    <property type="molecule type" value="Genomic_DNA"/>
</dbReference>
<gene>
    <name evidence="1" type="ORF">CRM22_003250</name>
</gene>
<proteinExistence type="predicted"/>
<evidence type="ECO:0000313" key="2">
    <source>
        <dbReference type="Proteomes" id="UP000308267"/>
    </source>
</evidence>
<organism evidence="1 2">
    <name type="scientific">Opisthorchis felineus</name>
    <dbReference type="NCBI Taxonomy" id="147828"/>
    <lineage>
        <taxon>Eukaryota</taxon>
        <taxon>Metazoa</taxon>
        <taxon>Spiralia</taxon>
        <taxon>Lophotrochozoa</taxon>
        <taxon>Platyhelminthes</taxon>
        <taxon>Trematoda</taxon>
        <taxon>Digenea</taxon>
        <taxon>Opisthorchiida</taxon>
        <taxon>Opisthorchiata</taxon>
        <taxon>Opisthorchiidae</taxon>
        <taxon>Opisthorchis</taxon>
    </lineage>
</organism>
<name>A0A4S2M260_OPIFE</name>
<dbReference type="AlphaFoldDB" id="A0A4S2M260"/>
<keyword evidence="2" id="KW-1185">Reference proteome</keyword>
<sequence length="79" mass="9318">MEKLTQKFVSRDEQCRTASTNLGFRDLDRNGAEYRNSMFWRHANVYFTVRLRRVDNVKLSIYGRSASILWTLCSLSTVH</sequence>
<dbReference type="Proteomes" id="UP000308267">
    <property type="component" value="Unassembled WGS sequence"/>
</dbReference>
<comment type="caution">
    <text evidence="1">The sequence shown here is derived from an EMBL/GenBank/DDBJ whole genome shotgun (WGS) entry which is preliminary data.</text>
</comment>
<reference evidence="1 2" key="1">
    <citation type="journal article" date="2019" name="BMC Genomics">
        <title>New insights from Opisthorchis felineus genome: update on genomics of the epidemiologically important liver flukes.</title>
        <authorList>
            <person name="Ershov N.I."/>
            <person name="Mordvinov V.A."/>
            <person name="Prokhortchouk E.B."/>
            <person name="Pakharukova M.Y."/>
            <person name="Gunbin K.V."/>
            <person name="Ustyantsev K."/>
            <person name="Genaev M.A."/>
            <person name="Blinov A.G."/>
            <person name="Mazur A."/>
            <person name="Boulygina E."/>
            <person name="Tsygankova S."/>
            <person name="Khrameeva E."/>
            <person name="Chekanov N."/>
            <person name="Fan G."/>
            <person name="Xiao A."/>
            <person name="Zhang H."/>
            <person name="Xu X."/>
            <person name="Yang H."/>
            <person name="Solovyev V."/>
            <person name="Lee S.M."/>
            <person name="Liu X."/>
            <person name="Afonnikov D.A."/>
            <person name="Skryabin K.G."/>
        </authorList>
    </citation>
    <scope>NUCLEOTIDE SEQUENCE [LARGE SCALE GENOMIC DNA]</scope>
    <source>
        <strain evidence="1">AK-0245</strain>
        <tissue evidence="1">Whole organism</tissue>
    </source>
</reference>
<accession>A0A4S2M260</accession>
<protein>
    <submittedName>
        <fullName evidence="1">Uncharacterized protein</fullName>
    </submittedName>
</protein>
<evidence type="ECO:0000313" key="1">
    <source>
        <dbReference type="EMBL" id="TGZ70341.1"/>
    </source>
</evidence>